<keyword evidence="4" id="KW-0106">Calcium</keyword>
<dbReference type="SMART" id="SM00291">
    <property type="entry name" value="ZnF_ZZ"/>
    <property type="match status" value="1"/>
</dbReference>
<feature type="compositionally biased region" description="Polar residues" evidence="6">
    <location>
        <begin position="848"/>
        <end position="859"/>
    </location>
</feature>
<dbReference type="GO" id="GO:0005509">
    <property type="term" value="F:calcium ion binding"/>
    <property type="evidence" value="ECO:0007669"/>
    <property type="project" value="InterPro"/>
</dbReference>
<evidence type="ECO:0000256" key="5">
    <source>
        <dbReference type="PROSITE-ProRule" id="PRU00228"/>
    </source>
</evidence>
<gene>
    <name evidence="10" type="ORF">OnM2_066007</name>
</gene>
<keyword evidence="7" id="KW-1133">Transmembrane helix</keyword>
<feature type="domain" description="ZZ-type" evidence="8">
    <location>
        <begin position="149"/>
        <end position="201"/>
    </location>
</feature>
<feature type="region of interest" description="Disordered" evidence="6">
    <location>
        <begin position="60"/>
        <end position="81"/>
    </location>
</feature>
<dbReference type="InterPro" id="IPR002048">
    <property type="entry name" value="EF_hand_dom"/>
</dbReference>
<feature type="transmembrane region" description="Helical" evidence="7">
    <location>
        <begin position="20"/>
        <end position="38"/>
    </location>
</feature>
<dbReference type="InterPro" id="IPR000433">
    <property type="entry name" value="Znf_ZZ"/>
</dbReference>
<dbReference type="Pfam" id="PF13405">
    <property type="entry name" value="EF-hand_6"/>
    <property type="match status" value="1"/>
</dbReference>
<dbReference type="AlphaFoldDB" id="A0A420HMF3"/>
<dbReference type="SUPFAM" id="SSF47473">
    <property type="entry name" value="EF-hand"/>
    <property type="match status" value="1"/>
</dbReference>
<feature type="region of interest" description="Disordered" evidence="6">
    <location>
        <begin position="756"/>
        <end position="783"/>
    </location>
</feature>
<evidence type="ECO:0000259" key="9">
    <source>
        <dbReference type="PROSITE" id="PS50222"/>
    </source>
</evidence>
<evidence type="ECO:0000313" key="10">
    <source>
        <dbReference type="EMBL" id="RKF58586.1"/>
    </source>
</evidence>
<feature type="region of interest" description="Disordered" evidence="6">
    <location>
        <begin position="917"/>
        <end position="946"/>
    </location>
</feature>
<dbReference type="GO" id="GO:0008270">
    <property type="term" value="F:zinc ion binding"/>
    <property type="evidence" value="ECO:0007669"/>
    <property type="project" value="UniProtKB-KW"/>
</dbReference>
<name>A0A420HMF3_9PEZI</name>
<keyword evidence="3" id="KW-0862">Zinc</keyword>
<dbReference type="InterPro" id="IPR043145">
    <property type="entry name" value="Znf_ZZ_sf"/>
</dbReference>
<dbReference type="Pfam" id="PF00569">
    <property type="entry name" value="ZZ"/>
    <property type="match status" value="1"/>
</dbReference>
<evidence type="ECO:0000256" key="7">
    <source>
        <dbReference type="SAM" id="Phobius"/>
    </source>
</evidence>
<evidence type="ECO:0000256" key="1">
    <source>
        <dbReference type="ARBA" id="ARBA00022723"/>
    </source>
</evidence>
<dbReference type="SMART" id="SM00054">
    <property type="entry name" value="EFh"/>
    <property type="match status" value="2"/>
</dbReference>
<dbReference type="SUPFAM" id="SSF57850">
    <property type="entry name" value="RING/U-box"/>
    <property type="match status" value="1"/>
</dbReference>
<dbReference type="CDD" id="cd02340">
    <property type="entry name" value="ZZ_NBR1_like"/>
    <property type="match status" value="1"/>
</dbReference>
<evidence type="ECO:0000256" key="4">
    <source>
        <dbReference type="ARBA" id="ARBA00022837"/>
    </source>
</evidence>
<feature type="domain" description="EF-hand" evidence="9">
    <location>
        <begin position="321"/>
        <end position="356"/>
    </location>
</feature>
<dbReference type="PROSITE" id="PS50222">
    <property type="entry name" value="EF_HAND_2"/>
    <property type="match status" value="1"/>
</dbReference>
<dbReference type="PROSITE" id="PS00018">
    <property type="entry name" value="EF_HAND_1"/>
    <property type="match status" value="1"/>
</dbReference>
<proteinExistence type="predicted"/>
<accession>A0A420HMF3</accession>
<sequence length="1038" mass="119788">MPLSALNARGGSLVLIKPQTTIIVVASFLAILAAYKIVNRSLFPESSRSHNGIHRCNAIRRRHRSGTNSTGSDNVAPNLQLDDPNQVEETRFVLVDQNPTDNDCAPENSGFHDEYGWSIPQGYERNGQNIVQLLFRVSEDATKRNAYVHRGCACNLCGMVPIRGIRYRCANCADYDLCESCEAQNLHTKTHIFYKIKVPVSGIGPRNMQPVWYIGDPDSVTRQLPRETLIKLSRETGFERPELEAQWEQWTFMANTDWREDPHGIHLAMDRKTFEQCLVPTIAYKHASPYLIFDRMFSFYDSNRDGLIGFSEFIHGLAFRKKKDKWKKIFEGYDIDGDGYVDRKDFLRIFRSYYVLYRSLHAEMLDGMVEQQLSGADAHRLVCSRQPLSSLFGQDGRFPRAPNSRTGEGKIVQANGDLEITDGKGVINESSLDHGNRHDVFKQEYLKRNWTGDTANVRGYWEAILNPPETAEQLRTRLNQIRVIPSLPIDQFREREPLEPQATEGEMLLITQREDDATHSDSDSDSYDGSWPPSFIQVTDHDAEAVQGTGTSVADVRRSRRQNVISHAYLRNHSDTMFQFLPQSQQDSILQFRTQQDIYKRWQRRHFYTEEEEGESPPADWKDEYDILVQKGIIGENSKHSRPPLHSRSSSSKVHFAEDMNNYDTRSNPSTSSRNNPERWVGLDIPDAEKDAGKEILYQITQQAFNELLDPLFKEREELAIEAANLKALREKYYHLFTTPDFHKWAVSFVLHDPQKEENKRKLPSRNSSGDMTDQSESKMKSEAPSFNFDIESLLNTAIRNQNDANISQSNLSQSSTLEYVSQSLDYQLLQPSNSPELSDVARDGEENQTNLQTISPTSIDRDESLSRSTYRDPTMPQFRPDTVLQASINSYSHISQEKSFCQNKILSEQERSCYIKKKSRRDRPANPTPESEEQTKIINNDAKDDKIYEKQERKRERKREQDDKEEKISDSVLFRLWASNEWVKEAERRGGWGKLNYKEFEIRVKGEIEKDKNKGQYSERNTPRMDYLGSWIEFCIP</sequence>
<dbReference type="OrthoDB" id="2122982at2759"/>
<protein>
    <submittedName>
        <fullName evidence="10">Putative ef hand domain-containing protein</fullName>
    </submittedName>
</protein>
<dbReference type="PROSITE" id="PS01357">
    <property type="entry name" value="ZF_ZZ_1"/>
    <property type="match status" value="1"/>
</dbReference>
<feature type="compositionally biased region" description="Polar residues" evidence="6">
    <location>
        <begin position="765"/>
        <end position="775"/>
    </location>
</feature>
<keyword evidence="1" id="KW-0479">Metal-binding</keyword>
<feature type="region of interest" description="Disordered" evidence="6">
    <location>
        <begin position="636"/>
        <end position="680"/>
    </location>
</feature>
<dbReference type="PROSITE" id="PS50135">
    <property type="entry name" value="ZF_ZZ_2"/>
    <property type="match status" value="1"/>
</dbReference>
<organism evidence="10 11">
    <name type="scientific">Erysiphe neolycopersici</name>
    <dbReference type="NCBI Taxonomy" id="212602"/>
    <lineage>
        <taxon>Eukaryota</taxon>
        <taxon>Fungi</taxon>
        <taxon>Dikarya</taxon>
        <taxon>Ascomycota</taxon>
        <taxon>Pezizomycotina</taxon>
        <taxon>Leotiomycetes</taxon>
        <taxon>Erysiphales</taxon>
        <taxon>Erysiphaceae</taxon>
        <taxon>Erysiphe</taxon>
    </lineage>
</organism>
<dbReference type="PANTHER" id="PTHR15090">
    <property type="entry name" value="SEQUESTOSOME 1-RELATED"/>
    <property type="match status" value="1"/>
</dbReference>
<comment type="caution">
    <text evidence="10">The sequence shown here is derived from an EMBL/GenBank/DDBJ whole genome shotgun (WGS) entry which is preliminary data.</text>
</comment>
<dbReference type="CDD" id="cd00051">
    <property type="entry name" value="EFh"/>
    <property type="match status" value="1"/>
</dbReference>
<keyword evidence="2 5" id="KW-0863">Zinc-finger</keyword>
<keyword evidence="7" id="KW-0472">Membrane</keyword>
<dbReference type="STRING" id="212602.A0A420HMF3"/>
<feature type="compositionally biased region" description="Low complexity" evidence="6">
    <location>
        <begin position="665"/>
        <end position="675"/>
    </location>
</feature>
<evidence type="ECO:0000259" key="8">
    <source>
        <dbReference type="PROSITE" id="PS50135"/>
    </source>
</evidence>
<keyword evidence="11" id="KW-1185">Reference proteome</keyword>
<dbReference type="InterPro" id="IPR011992">
    <property type="entry name" value="EF-hand-dom_pair"/>
</dbReference>
<evidence type="ECO:0000256" key="2">
    <source>
        <dbReference type="ARBA" id="ARBA00022771"/>
    </source>
</evidence>
<dbReference type="Gene3D" id="3.30.60.90">
    <property type="match status" value="1"/>
</dbReference>
<feature type="compositionally biased region" description="Polar residues" evidence="6">
    <location>
        <begin position="66"/>
        <end position="77"/>
    </location>
</feature>
<reference evidence="10 11" key="1">
    <citation type="journal article" date="2018" name="BMC Genomics">
        <title>Comparative genome analyses reveal sequence features reflecting distinct modes of host-adaptation between dicot and monocot powdery mildew.</title>
        <authorList>
            <person name="Wu Y."/>
            <person name="Ma X."/>
            <person name="Pan Z."/>
            <person name="Kale S.D."/>
            <person name="Song Y."/>
            <person name="King H."/>
            <person name="Zhang Q."/>
            <person name="Presley C."/>
            <person name="Deng X."/>
            <person name="Wei C.I."/>
            <person name="Xiao S."/>
        </authorList>
    </citation>
    <scope>NUCLEOTIDE SEQUENCE [LARGE SCALE GENOMIC DNA]</scope>
    <source>
        <strain evidence="10">UMSG2</strain>
    </source>
</reference>
<dbReference type="InterPro" id="IPR018247">
    <property type="entry name" value="EF_Hand_1_Ca_BS"/>
</dbReference>
<dbReference type="EMBL" id="MCFK01006681">
    <property type="protein sequence ID" value="RKF58586.1"/>
    <property type="molecule type" value="Genomic_DNA"/>
</dbReference>
<evidence type="ECO:0000256" key="6">
    <source>
        <dbReference type="SAM" id="MobiDB-lite"/>
    </source>
</evidence>
<keyword evidence="7" id="KW-0812">Transmembrane</keyword>
<dbReference type="Gene3D" id="1.10.238.10">
    <property type="entry name" value="EF-hand"/>
    <property type="match status" value="1"/>
</dbReference>
<feature type="region of interest" description="Disordered" evidence="6">
    <location>
        <begin position="831"/>
        <end position="880"/>
    </location>
</feature>
<evidence type="ECO:0000313" key="11">
    <source>
        <dbReference type="Proteomes" id="UP000286134"/>
    </source>
</evidence>
<evidence type="ECO:0000256" key="3">
    <source>
        <dbReference type="ARBA" id="ARBA00022833"/>
    </source>
</evidence>
<dbReference type="Proteomes" id="UP000286134">
    <property type="component" value="Unassembled WGS sequence"/>
</dbReference>
<dbReference type="InterPro" id="IPR052260">
    <property type="entry name" value="Autophagy_Rcpt_SigReg"/>
</dbReference>